<accession>D3F4D8</accession>
<name>D3F4D8_CONWI</name>
<organism evidence="1 2">
    <name type="scientific">Conexibacter woesei (strain DSM 14684 / CCUG 47730 / CIP 108061 / JCM 11494 / NBRC 100937 / ID131577)</name>
    <dbReference type="NCBI Taxonomy" id="469383"/>
    <lineage>
        <taxon>Bacteria</taxon>
        <taxon>Bacillati</taxon>
        <taxon>Actinomycetota</taxon>
        <taxon>Thermoleophilia</taxon>
        <taxon>Solirubrobacterales</taxon>
        <taxon>Conexibacteraceae</taxon>
        <taxon>Conexibacter</taxon>
    </lineage>
</organism>
<dbReference type="Proteomes" id="UP000008229">
    <property type="component" value="Chromosome"/>
</dbReference>
<dbReference type="EMBL" id="CP001854">
    <property type="protein sequence ID" value="ADB50510.1"/>
    <property type="molecule type" value="Genomic_DNA"/>
</dbReference>
<protein>
    <submittedName>
        <fullName evidence="1">Uncharacterized protein</fullName>
    </submittedName>
</protein>
<dbReference type="OrthoDB" id="9930731at2"/>
<dbReference type="HOGENOM" id="CLU_2272596_0_0_11"/>
<evidence type="ECO:0000313" key="1">
    <source>
        <dbReference type="EMBL" id="ADB50510.1"/>
    </source>
</evidence>
<reference evidence="1 2" key="1">
    <citation type="journal article" date="2010" name="Stand. Genomic Sci.">
        <title>Complete genome sequence of Conexibacter woesei type strain (ID131577).</title>
        <authorList>
            <person name="Pukall R."/>
            <person name="Lapidus A."/>
            <person name="Glavina Del Rio T."/>
            <person name="Copeland A."/>
            <person name="Tice H."/>
            <person name="Cheng J.-F."/>
            <person name="Lucas S."/>
            <person name="Chen F."/>
            <person name="Nolan M."/>
            <person name="Bruce D."/>
            <person name="Goodwin L."/>
            <person name="Pitluck S."/>
            <person name="Mavromatis K."/>
            <person name="Ivanova N."/>
            <person name="Ovchinnikova G."/>
            <person name="Pati A."/>
            <person name="Chen A."/>
            <person name="Palaniappan K."/>
            <person name="Land M."/>
            <person name="Hauser L."/>
            <person name="Chang Y.-J."/>
            <person name="Jeffries C.D."/>
            <person name="Chain P."/>
            <person name="Meincke L."/>
            <person name="Sims D."/>
            <person name="Brettin T."/>
            <person name="Detter J.C."/>
            <person name="Rohde M."/>
            <person name="Goeker M."/>
            <person name="Bristow J."/>
            <person name="Eisen J.A."/>
            <person name="Markowitz V."/>
            <person name="Kyrpides N.C."/>
            <person name="Klenk H.-P."/>
            <person name="Hugenholtz P."/>
        </authorList>
    </citation>
    <scope>NUCLEOTIDE SEQUENCE [LARGE SCALE GENOMIC DNA]</scope>
    <source>
        <strain evidence="2">DSM 14684 / CIP 108061 / JCM 11494 / NBRC 100937 / ID131577</strain>
    </source>
</reference>
<evidence type="ECO:0000313" key="2">
    <source>
        <dbReference type="Proteomes" id="UP000008229"/>
    </source>
</evidence>
<dbReference type="KEGG" id="cwo:Cwoe_2084"/>
<gene>
    <name evidence="1" type="ordered locus">Cwoe_2084</name>
</gene>
<proteinExistence type="predicted"/>
<dbReference type="RefSeq" id="WP_012933561.1">
    <property type="nucleotide sequence ID" value="NC_013739.1"/>
</dbReference>
<dbReference type="AlphaFoldDB" id="D3F4D8"/>
<keyword evidence="2" id="KW-1185">Reference proteome</keyword>
<reference evidence="2" key="2">
    <citation type="submission" date="2010-01" db="EMBL/GenBank/DDBJ databases">
        <title>The complete genome of Conexibacter woesei DSM 14684.</title>
        <authorList>
            <consortium name="US DOE Joint Genome Institute (JGI-PGF)"/>
            <person name="Lucas S."/>
            <person name="Copeland A."/>
            <person name="Lapidus A."/>
            <person name="Glavina del Rio T."/>
            <person name="Dalin E."/>
            <person name="Tice H."/>
            <person name="Bruce D."/>
            <person name="Goodwin L."/>
            <person name="Pitluck S."/>
            <person name="Kyrpides N."/>
            <person name="Mavromatis K."/>
            <person name="Ivanova N."/>
            <person name="Mikhailova N."/>
            <person name="Chertkov O."/>
            <person name="Brettin T."/>
            <person name="Detter J.C."/>
            <person name="Han C."/>
            <person name="Larimer F."/>
            <person name="Land M."/>
            <person name="Hauser L."/>
            <person name="Markowitz V."/>
            <person name="Cheng J.-F."/>
            <person name="Hugenholtz P."/>
            <person name="Woyke T."/>
            <person name="Wu D."/>
            <person name="Pukall R."/>
            <person name="Steenblock K."/>
            <person name="Schneider S."/>
            <person name="Klenk H.-P."/>
            <person name="Eisen J.A."/>
        </authorList>
    </citation>
    <scope>NUCLEOTIDE SEQUENCE [LARGE SCALE GENOMIC DNA]</scope>
    <source>
        <strain evidence="2">DSM 14684 / CIP 108061 / JCM 11494 / NBRC 100937 / ID131577</strain>
    </source>
</reference>
<sequence length="102" mass="11153">MPGKFIEEVHIYRCGTHTDGSAIMCSEIGYAKVPFTLPEDAPAPRDPSEDYTTVPVGWQEAGSTDVHLSLPELVVAMKAFGITVSYDEEDLARRLGPRPTSE</sequence>